<dbReference type="EMBL" id="CAADFD010000106">
    <property type="protein sequence ID" value="VFJ65693.1"/>
    <property type="molecule type" value="Genomic_DNA"/>
</dbReference>
<evidence type="ECO:0000313" key="2">
    <source>
        <dbReference type="EMBL" id="VFJ65693.1"/>
    </source>
</evidence>
<feature type="region of interest" description="Disordered" evidence="1">
    <location>
        <begin position="90"/>
        <end position="115"/>
    </location>
</feature>
<organism evidence="2">
    <name type="scientific">Candidatus Kentrum sp. FW</name>
    <dbReference type="NCBI Taxonomy" id="2126338"/>
    <lineage>
        <taxon>Bacteria</taxon>
        <taxon>Pseudomonadati</taxon>
        <taxon>Pseudomonadota</taxon>
        <taxon>Gammaproteobacteria</taxon>
        <taxon>Candidatus Kentrum</taxon>
    </lineage>
</organism>
<sequence length="115" mass="13302">MPWNQNRNSISTTTDRHDGDIEKCWCRIKWSTIRGIIEDRRDEDRVLPVEMDGTRIDGREPVDFAIRPKGRSGRAIANLILTAYKHHELPLPPFEGSPGHNVPSGQNWWHHQKQG</sequence>
<accession>A0A450TF37</accession>
<dbReference type="AlphaFoldDB" id="A0A450TF37"/>
<name>A0A450TF37_9GAMM</name>
<protein>
    <submittedName>
        <fullName evidence="2">Uncharacterized protein</fullName>
    </submittedName>
</protein>
<gene>
    <name evidence="2" type="ORF">BECKFW1821B_GA0114236_11068</name>
</gene>
<reference evidence="2" key="1">
    <citation type="submission" date="2019-02" db="EMBL/GenBank/DDBJ databases">
        <authorList>
            <person name="Gruber-Vodicka R. H."/>
            <person name="Seah K. B. B."/>
        </authorList>
    </citation>
    <scope>NUCLEOTIDE SEQUENCE</scope>
    <source>
        <strain evidence="2">BECK_BZ106</strain>
    </source>
</reference>
<proteinExistence type="predicted"/>
<evidence type="ECO:0000256" key="1">
    <source>
        <dbReference type="SAM" id="MobiDB-lite"/>
    </source>
</evidence>